<reference evidence="1" key="1">
    <citation type="submission" date="2018-02" db="EMBL/GenBank/DDBJ databases">
        <title>Rhizophora mucronata_Transcriptome.</title>
        <authorList>
            <person name="Meera S.P."/>
            <person name="Sreeshan A."/>
            <person name="Augustine A."/>
        </authorList>
    </citation>
    <scope>NUCLEOTIDE SEQUENCE</scope>
    <source>
        <tissue evidence="1">Leaf</tissue>
    </source>
</reference>
<protein>
    <submittedName>
        <fullName evidence="1">Uncharacterized protein</fullName>
    </submittedName>
</protein>
<proteinExistence type="predicted"/>
<evidence type="ECO:0000313" key="1">
    <source>
        <dbReference type="EMBL" id="MBX51236.1"/>
    </source>
</evidence>
<dbReference type="AlphaFoldDB" id="A0A2P2P905"/>
<dbReference type="EMBL" id="GGEC01070752">
    <property type="protein sequence ID" value="MBX51236.1"/>
    <property type="molecule type" value="Transcribed_RNA"/>
</dbReference>
<accession>A0A2P2P905</accession>
<sequence length="28" mass="3262">MYLMSRYNNLDPLPLAINSFLMIISTMV</sequence>
<name>A0A2P2P905_RHIMU</name>
<organism evidence="1">
    <name type="scientific">Rhizophora mucronata</name>
    <name type="common">Asiatic mangrove</name>
    <dbReference type="NCBI Taxonomy" id="61149"/>
    <lineage>
        <taxon>Eukaryota</taxon>
        <taxon>Viridiplantae</taxon>
        <taxon>Streptophyta</taxon>
        <taxon>Embryophyta</taxon>
        <taxon>Tracheophyta</taxon>
        <taxon>Spermatophyta</taxon>
        <taxon>Magnoliopsida</taxon>
        <taxon>eudicotyledons</taxon>
        <taxon>Gunneridae</taxon>
        <taxon>Pentapetalae</taxon>
        <taxon>rosids</taxon>
        <taxon>fabids</taxon>
        <taxon>Malpighiales</taxon>
        <taxon>Rhizophoraceae</taxon>
        <taxon>Rhizophora</taxon>
    </lineage>
</organism>